<evidence type="ECO:0000313" key="3">
    <source>
        <dbReference type="Proteomes" id="UP000231962"/>
    </source>
</evidence>
<name>A0A2M9ZQ97_9LEPT</name>
<organism evidence="2 4">
    <name type="scientific">Leptospira perolatii</name>
    <dbReference type="NCBI Taxonomy" id="2023191"/>
    <lineage>
        <taxon>Bacteria</taxon>
        <taxon>Pseudomonadati</taxon>
        <taxon>Spirochaetota</taxon>
        <taxon>Spirochaetia</taxon>
        <taxon>Leptospirales</taxon>
        <taxon>Leptospiraceae</taxon>
        <taxon>Leptospira</taxon>
    </lineage>
</organism>
<reference evidence="3 4" key="1">
    <citation type="submission" date="2017-07" db="EMBL/GenBank/DDBJ databases">
        <title>Leptospira spp. isolated from tropical soils.</title>
        <authorList>
            <person name="Thibeaux R."/>
            <person name="Iraola G."/>
            <person name="Ferres I."/>
            <person name="Bierque E."/>
            <person name="Girault D."/>
            <person name="Soupe-Gilbert M.-E."/>
            <person name="Picardeau M."/>
            <person name="Goarant C."/>
        </authorList>
    </citation>
    <scope>NUCLEOTIDE SEQUENCE [LARGE SCALE GENOMIC DNA]</scope>
    <source>
        <strain evidence="2 4">FH1-B-B1</strain>
        <strain evidence="1 3">FH1-B-C1</strain>
    </source>
</reference>
<dbReference type="AlphaFoldDB" id="A0A2M9ZQ97"/>
<keyword evidence="3" id="KW-1185">Reference proteome</keyword>
<evidence type="ECO:0000313" key="1">
    <source>
        <dbReference type="EMBL" id="PJZ70414.1"/>
    </source>
</evidence>
<evidence type="ECO:0000313" key="2">
    <source>
        <dbReference type="EMBL" id="PJZ74250.1"/>
    </source>
</evidence>
<sequence>MQHILGKTVGGKLAILFVLLYASNISPDRITLSNGQIVEGSIEKETSTYIYVKTASGMRKLPIDSIKHVRVGYSGIPICLEKTNEPGQKCDLYLHLITKDSIYTFRGANATKLDQLKLENVKYLEFKKNKSQSISHIIQVGSKLKFFTTDPKPLAGTILEISNKSFHVESEDGKQSWIPENQIVKGSYSSQEEIEYSEATPSRFRFYDLLIPGLYQGRQNQKLKSRFMFSLFGLLAAGTAYEYAQARAAKDKAQSELTVYPYGDKLYVFNKNDYSEFEMHKRENNAFAGTLLILYLYNSFDIFRSKDGVKVGVKAVPQTFASNRYNTYYEISVSYNF</sequence>
<dbReference type="Proteomes" id="UP000231962">
    <property type="component" value="Unassembled WGS sequence"/>
</dbReference>
<gene>
    <name evidence="1" type="ORF">CH360_05315</name>
    <name evidence="2" type="ORF">CH373_04895</name>
</gene>
<dbReference type="Proteomes" id="UP000231990">
    <property type="component" value="Unassembled WGS sequence"/>
</dbReference>
<comment type="caution">
    <text evidence="2">The sequence shown here is derived from an EMBL/GenBank/DDBJ whole genome shotgun (WGS) entry which is preliminary data.</text>
</comment>
<accession>A0A2M9ZQ97</accession>
<evidence type="ECO:0008006" key="5">
    <source>
        <dbReference type="Google" id="ProtNLM"/>
    </source>
</evidence>
<protein>
    <recommendedName>
        <fullName evidence="5">DUF5683 domain-containing protein</fullName>
    </recommendedName>
</protein>
<dbReference type="EMBL" id="NPDZ01000002">
    <property type="protein sequence ID" value="PJZ74250.1"/>
    <property type="molecule type" value="Genomic_DNA"/>
</dbReference>
<dbReference type="EMBL" id="NPDY01000003">
    <property type="protein sequence ID" value="PJZ70414.1"/>
    <property type="molecule type" value="Genomic_DNA"/>
</dbReference>
<evidence type="ECO:0000313" key="4">
    <source>
        <dbReference type="Proteomes" id="UP000231990"/>
    </source>
</evidence>
<proteinExistence type="predicted"/>